<dbReference type="EMBL" id="BAVZ01000007">
    <property type="protein sequence ID" value="GAF08694.1"/>
    <property type="molecule type" value="Genomic_DNA"/>
</dbReference>
<keyword evidence="3" id="KW-1185">Reference proteome</keyword>
<feature type="domain" description="Glycosyl transferase family 1" evidence="1">
    <location>
        <begin position="156"/>
        <end position="330"/>
    </location>
</feature>
<evidence type="ECO:0000313" key="3">
    <source>
        <dbReference type="Proteomes" id="UP000019364"/>
    </source>
</evidence>
<dbReference type="Pfam" id="PF00534">
    <property type="entry name" value="Glycos_transf_1"/>
    <property type="match status" value="1"/>
</dbReference>
<dbReference type="PANTHER" id="PTHR12526:SF630">
    <property type="entry name" value="GLYCOSYLTRANSFERASE"/>
    <property type="match status" value="1"/>
</dbReference>
<dbReference type="Gene3D" id="3.40.50.2000">
    <property type="entry name" value="Glycogen Phosphorylase B"/>
    <property type="match status" value="1"/>
</dbReference>
<dbReference type="CDD" id="cd03801">
    <property type="entry name" value="GT4_PimA-like"/>
    <property type="match status" value="1"/>
</dbReference>
<dbReference type="eggNOG" id="COG0438">
    <property type="taxonomic scope" value="Bacteria"/>
</dbReference>
<organism evidence="2 3">
    <name type="scientific">Paenibacillus pini JCM 16418</name>
    <dbReference type="NCBI Taxonomy" id="1236976"/>
    <lineage>
        <taxon>Bacteria</taxon>
        <taxon>Bacillati</taxon>
        <taxon>Bacillota</taxon>
        <taxon>Bacilli</taxon>
        <taxon>Bacillales</taxon>
        <taxon>Paenibacillaceae</taxon>
        <taxon>Paenibacillus</taxon>
    </lineage>
</organism>
<proteinExistence type="predicted"/>
<accession>W7Z2N5</accession>
<dbReference type="STRING" id="1236976.JCM16418_2783"/>
<dbReference type="RefSeq" id="WP_036649287.1">
    <property type="nucleotide sequence ID" value="NZ_BAVZ01000007.1"/>
</dbReference>
<protein>
    <recommendedName>
        <fullName evidence="1">Glycosyl transferase family 1 domain-containing protein</fullName>
    </recommendedName>
</protein>
<comment type="caution">
    <text evidence="2">The sequence shown here is derived from an EMBL/GenBank/DDBJ whole genome shotgun (WGS) entry which is preliminary data.</text>
</comment>
<evidence type="ECO:0000259" key="1">
    <source>
        <dbReference type="Pfam" id="PF00534"/>
    </source>
</evidence>
<dbReference type="OrthoDB" id="158463at2"/>
<dbReference type="SUPFAM" id="SSF53756">
    <property type="entry name" value="UDP-Glycosyltransferase/glycogen phosphorylase"/>
    <property type="match status" value="1"/>
</dbReference>
<dbReference type="InterPro" id="IPR001296">
    <property type="entry name" value="Glyco_trans_1"/>
</dbReference>
<dbReference type="Proteomes" id="UP000019364">
    <property type="component" value="Unassembled WGS sequence"/>
</dbReference>
<reference evidence="2 3" key="1">
    <citation type="journal article" date="2014" name="Genome Announc.">
        <title>Draft Genome Sequence of Paenibacillus pini JCM 16418T, Isolated from the Rhizosphere of Pine Tree.</title>
        <authorList>
            <person name="Yuki M."/>
            <person name="Oshima K."/>
            <person name="Suda W."/>
            <person name="Oshida Y."/>
            <person name="Kitamura K."/>
            <person name="Iida Y."/>
            <person name="Hattori M."/>
            <person name="Ohkuma M."/>
        </authorList>
    </citation>
    <scope>NUCLEOTIDE SEQUENCE [LARGE SCALE GENOMIC DNA]</scope>
    <source>
        <strain evidence="2 3">JCM 16418</strain>
    </source>
</reference>
<dbReference type="PANTHER" id="PTHR12526">
    <property type="entry name" value="GLYCOSYLTRANSFERASE"/>
    <property type="match status" value="1"/>
</dbReference>
<dbReference type="GO" id="GO:0016757">
    <property type="term" value="F:glycosyltransferase activity"/>
    <property type="evidence" value="ECO:0007669"/>
    <property type="project" value="InterPro"/>
</dbReference>
<gene>
    <name evidence="2" type="ORF">JCM16418_2783</name>
</gene>
<evidence type="ECO:0000313" key="2">
    <source>
        <dbReference type="EMBL" id="GAF08694.1"/>
    </source>
</evidence>
<sequence>MKVLFVFFVPSGGVETLNRQRCEALRNYGIHASCLYYSWGSGLQNAADFPIYITNEDDEIKKILDEGQYNVVVVITDHHTFPRFRNLGYNGKFILEIQGFGSREMAQSQLTEALPFVNQYASGLLHPPTPYIEEIFQTIYPHVPRFYFPNCFNSETFKYQEQPKPDHPIIAWLGRMEDNKNWREFLNIGYQLSYYIPNLEMWMFEDKNLSIPSEREKFMQVISQLRLEDNLVLHSNVPNVQMQYYYSSIGDSGGLMCSTSKVEGGPLSVLEAMSCRCPVLATHSDGVAVSIRHNDTGKNYNLGDVPGAVTEALELMQDTVLRERIRDNAQALLLTEFNTDVYCRNFIHMLYNI</sequence>
<dbReference type="AlphaFoldDB" id="W7Z2N5"/>
<name>W7Z2N5_9BACL</name>